<dbReference type="OrthoDB" id="406654at2759"/>
<protein>
    <recommendedName>
        <fullName evidence="4">TNFR-Cys domain-containing protein</fullName>
    </recommendedName>
</protein>
<organism evidence="2 3">
    <name type="scientific">Symbiodinium necroappetens</name>
    <dbReference type="NCBI Taxonomy" id="1628268"/>
    <lineage>
        <taxon>Eukaryota</taxon>
        <taxon>Sar</taxon>
        <taxon>Alveolata</taxon>
        <taxon>Dinophyceae</taxon>
        <taxon>Suessiales</taxon>
        <taxon>Symbiodiniaceae</taxon>
        <taxon>Symbiodinium</taxon>
    </lineage>
</organism>
<proteinExistence type="predicted"/>
<dbReference type="EMBL" id="CAJNJA010040349">
    <property type="protein sequence ID" value="CAE7765076.1"/>
    <property type="molecule type" value="Genomic_DNA"/>
</dbReference>
<sequence>MLSGSVIILVFLGGLPFTQGGCLSENQDSLGSCAKKCTGDAARAACVSDCLIDLDVPYTCATCLGTQYDCGRRFCRTDCSGNSSTCATCIDSLCSSCIKALNFPSKAAKAGPSLTQLFMVAEGDFGGKEEEGPVSLLAQAAGTCESGGDVVESCGSPCYGHADPSGCYARCSINACFSTCTGCVQKSCFESCRRSVGSYECATCIHGICDGCPVSYSSMKQTPVGSQTAPILP</sequence>
<comment type="caution">
    <text evidence="2">The sequence shown here is derived from an EMBL/GenBank/DDBJ whole genome shotgun (WGS) entry which is preliminary data.</text>
</comment>
<dbReference type="Proteomes" id="UP000601435">
    <property type="component" value="Unassembled WGS sequence"/>
</dbReference>
<gene>
    <name evidence="2" type="ORF">SNEC2469_LOCUS22309</name>
</gene>
<evidence type="ECO:0000256" key="1">
    <source>
        <dbReference type="SAM" id="SignalP"/>
    </source>
</evidence>
<evidence type="ECO:0000313" key="3">
    <source>
        <dbReference type="Proteomes" id="UP000601435"/>
    </source>
</evidence>
<evidence type="ECO:0008006" key="4">
    <source>
        <dbReference type="Google" id="ProtNLM"/>
    </source>
</evidence>
<feature type="signal peptide" evidence="1">
    <location>
        <begin position="1"/>
        <end position="20"/>
    </location>
</feature>
<keyword evidence="1" id="KW-0732">Signal</keyword>
<feature type="chain" id="PRO_5032793887" description="TNFR-Cys domain-containing protein" evidence="1">
    <location>
        <begin position="21"/>
        <end position="233"/>
    </location>
</feature>
<evidence type="ECO:0000313" key="2">
    <source>
        <dbReference type="EMBL" id="CAE7765076.1"/>
    </source>
</evidence>
<accession>A0A812Y432</accession>
<dbReference type="AlphaFoldDB" id="A0A812Y432"/>
<reference evidence="2" key="1">
    <citation type="submission" date="2021-02" db="EMBL/GenBank/DDBJ databases">
        <authorList>
            <person name="Dougan E. K."/>
            <person name="Rhodes N."/>
            <person name="Thang M."/>
            <person name="Chan C."/>
        </authorList>
    </citation>
    <scope>NUCLEOTIDE SEQUENCE</scope>
</reference>
<keyword evidence="3" id="KW-1185">Reference proteome</keyword>
<name>A0A812Y432_9DINO</name>